<dbReference type="AlphaFoldDB" id="A0AA41R758"/>
<name>A0AA41R758_9BACT</name>
<sequence>MSTSLLIKDTVHMEIQTFQRPADMRRLKENHVAFSGSPRQHWTDPAKVILVADPYSRSTFYYEFRIADIAFVQDLPNIVSPDEEVIPMVRVWVKKRSLALRCTPFIVEETV</sequence>
<dbReference type="Proteomes" id="UP001165427">
    <property type="component" value="Unassembled WGS sequence"/>
</dbReference>
<dbReference type="RefSeq" id="WP_246913943.1">
    <property type="nucleotide sequence ID" value="NZ_JALJRB010000031.1"/>
</dbReference>
<organism evidence="1 2">
    <name type="scientific">Desulfatitalea alkaliphila</name>
    <dbReference type="NCBI Taxonomy" id="2929485"/>
    <lineage>
        <taxon>Bacteria</taxon>
        <taxon>Pseudomonadati</taxon>
        <taxon>Thermodesulfobacteriota</taxon>
        <taxon>Desulfobacteria</taxon>
        <taxon>Desulfobacterales</taxon>
        <taxon>Desulfosarcinaceae</taxon>
        <taxon>Desulfatitalea</taxon>
    </lineage>
</organism>
<comment type="caution">
    <text evidence="1">The sequence shown here is derived from an EMBL/GenBank/DDBJ whole genome shotgun (WGS) entry which is preliminary data.</text>
</comment>
<dbReference type="EMBL" id="JALJRB010000031">
    <property type="protein sequence ID" value="MCJ8502713.1"/>
    <property type="molecule type" value="Genomic_DNA"/>
</dbReference>
<accession>A0AA41R758</accession>
<protein>
    <submittedName>
        <fullName evidence="1">Inorganic pyrophosphatase Ppa</fullName>
    </submittedName>
</protein>
<gene>
    <name evidence="1" type="ORF">MRX98_19210</name>
</gene>
<evidence type="ECO:0000313" key="1">
    <source>
        <dbReference type="EMBL" id="MCJ8502713.1"/>
    </source>
</evidence>
<proteinExistence type="predicted"/>
<evidence type="ECO:0000313" key="2">
    <source>
        <dbReference type="Proteomes" id="UP001165427"/>
    </source>
</evidence>
<reference evidence="1" key="1">
    <citation type="submission" date="2022-04" db="EMBL/GenBank/DDBJ databases">
        <title>Desulfatitalea alkaliphila sp. nov., a novel anaerobic sulfate-reducing bacterium isolated from terrestrial mud volcano, Taman Peninsula, Russia.</title>
        <authorList>
            <person name="Khomyakova M.A."/>
            <person name="Merkel A.Y."/>
            <person name="Slobodkin A.I."/>
        </authorList>
    </citation>
    <scope>NUCLEOTIDE SEQUENCE</scope>
    <source>
        <strain evidence="1">M08but</strain>
    </source>
</reference>
<keyword evidence="2" id="KW-1185">Reference proteome</keyword>